<name>A0ABU3C5H6_9FLAO</name>
<evidence type="ECO:0000313" key="3">
    <source>
        <dbReference type="Proteomes" id="UP001262889"/>
    </source>
</evidence>
<evidence type="ECO:0000256" key="1">
    <source>
        <dbReference type="SAM" id="MobiDB-lite"/>
    </source>
</evidence>
<dbReference type="NCBIfam" id="TIGR04149">
    <property type="entry name" value="GG_sam_targ_CFB"/>
    <property type="match status" value="1"/>
</dbReference>
<comment type="caution">
    <text evidence="2">The sequence shown here is derived from an EMBL/GenBank/DDBJ whole genome shotgun (WGS) entry which is preliminary data.</text>
</comment>
<organism evidence="2 3">
    <name type="scientific">Autumnicola tepida</name>
    <dbReference type="NCBI Taxonomy" id="3075595"/>
    <lineage>
        <taxon>Bacteria</taxon>
        <taxon>Pseudomonadati</taxon>
        <taxon>Bacteroidota</taxon>
        <taxon>Flavobacteriia</taxon>
        <taxon>Flavobacteriales</taxon>
        <taxon>Flavobacteriaceae</taxon>
        <taxon>Autumnicola</taxon>
    </lineage>
</organism>
<dbReference type="RefSeq" id="WP_311533291.1">
    <property type="nucleotide sequence ID" value="NZ_JAVRHQ010000001.1"/>
</dbReference>
<dbReference type="Proteomes" id="UP001262889">
    <property type="component" value="Unassembled WGS sequence"/>
</dbReference>
<proteinExistence type="predicted"/>
<dbReference type="NCBIfam" id="NF038153">
    <property type="entry name" value="lant_leader_L1a"/>
    <property type="match status" value="1"/>
</dbReference>
<protein>
    <submittedName>
        <fullName evidence="2">Class I lanthipeptide</fullName>
    </submittedName>
</protein>
<feature type="compositionally biased region" description="Low complexity" evidence="1">
    <location>
        <begin position="43"/>
        <end position="63"/>
    </location>
</feature>
<dbReference type="InterPro" id="IPR026408">
    <property type="entry name" value="GG_sam_targ_CFB"/>
</dbReference>
<evidence type="ECO:0000313" key="2">
    <source>
        <dbReference type="EMBL" id="MDT0641583.1"/>
    </source>
</evidence>
<reference evidence="2 3" key="1">
    <citation type="submission" date="2023-09" db="EMBL/GenBank/DDBJ databases">
        <authorList>
            <person name="Rey-Velasco X."/>
        </authorList>
    </citation>
    <scope>NUCLEOTIDE SEQUENCE [LARGE SCALE GENOMIC DNA]</scope>
    <source>
        <strain evidence="2 3">F363</strain>
    </source>
</reference>
<sequence length="63" mass="6763">MNKKFSKLQFSKKTIAKLNEDQLSSVKGGNNARSKSVDTEVETGCSGTSTTKNCSTTSTTNIE</sequence>
<dbReference type="EMBL" id="JAVRHQ010000001">
    <property type="protein sequence ID" value="MDT0641583.1"/>
    <property type="molecule type" value="Genomic_DNA"/>
</dbReference>
<feature type="compositionally biased region" description="Polar residues" evidence="1">
    <location>
        <begin position="21"/>
        <end position="34"/>
    </location>
</feature>
<gene>
    <name evidence="2" type="ORF">RM553_01945</name>
</gene>
<feature type="region of interest" description="Disordered" evidence="1">
    <location>
        <begin position="21"/>
        <end position="63"/>
    </location>
</feature>
<accession>A0ABU3C5H6</accession>
<keyword evidence="3" id="KW-1185">Reference proteome</keyword>
<dbReference type="InterPro" id="IPR058238">
    <property type="entry name" value="Lant_leader_dom"/>
</dbReference>